<sequence length="136" mass="15346">MLYLEDRNWPNEPTNYSLVSIDLANQETTTIHLEMPHPQNPLIGSAANAFTHHYTSAGLYVLFGGLAVFHLRHKPAGAYFPAIISVLLTAAAYLMSILFNWTYQTITIALGPLIIELAVCSILFCLFAFYLQRHRY</sequence>
<comment type="caution">
    <text evidence="2">The sequence shown here is derived from an EMBL/GenBank/DDBJ whole genome shotgun (WGS) entry which is preliminary data.</text>
</comment>
<keyword evidence="1" id="KW-1133">Transmembrane helix</keyword>
<keyword evidence="3" id="KW-1185">Reference proteome</keyword>
<feature type="transmembrane region" description="Helical" evidence="1">
    <location>
        <begin position="105"/>
        <end position="131"/>
    </location>
</feature>
<evidence type="ECO:0000313" key="3">
    <source>
        <dbReference type="Proteomes" id="UP000275076"/>
    </source>
</evidence>
<evidence type="ECO:0000313" key="2">
    <source>
        <dbReference type="EMBL" id="RSL33093.1"/>
    </source>
</evidence>
<protein>
    <submittedName>
        <fullName evidence="2">Uncharacterized protein</fullName>
    </submittedName>
</protein>
<proteinExistence type="predicted"/>
<gene>
    <name evidence="2" type="ORF">D7Z54_12360</name>
</gene>
<keyword evidence="1" id="KW-0812">Transmembrane</keyword>
<name>A0A3R9QTI2_9BACI</name>
<dbReference type="Proteomes" id="UP000275076">
    <property type="component" value="Unassembled WGS sequence"/>
</dbReference>
<dbReference type="RefSeq" id="WP_125556157.1">
    <property type="nucleotide sequence ID" value="NZ_RBVX01000010.1"/>
</dbReference>
<keyword evidence="1" id="KW-0472">Membrane</keyword>
<reference evidence="2 3" key="1">
    <citation type="submission" date="2018-10" db="EMBL/GenBank/DDBJ databases">
        <title>Draft genome sequence of Bacillus salarius IM0101, isolated from a hypersaline soil in Inner Mongolia, China.</title>
        <authorList>
            <person name="Yamprayoonswat W."/>
            <person name="Boonvisut S."/>
            <person name="Jumpathong W."/>
            <person name="Sittihan S."/>
            <person name="Ruangsuj P."/>
            <person name="Wanthongcharoen S."/>
            <person name="Thongpramul N."/>
            <person name="Pimmason S."/>
            <person name="Yu B."/>
            <person name="Yasawong M."/>
        </authorList>
    </citation>
    <scope>NUCLEOTIDE SEQUENCE [LARGE SCALE GENOMIC DNA]</scope>
    <source>
        <strain evidence="2 3">IM0101</strain>
    </source>
</reference>
<accession>A0A3R9QTI2</accession>
<dbReference type="EMBL" id="RBVX01000010">
    <property type="protein sequence ID" value="RSL33093.1"/>
    <property type="molecule type" value="Genomic_DNA"/>
</dbReference>
<feature type="transmembrane region" description="Helical" evidence="1">
    <location>
        <begin position="78"/>
        <end position="99"/>
    </location>
</feature>
<dbReference type="AlphaFoldDB" id="A0A3R9QTI2"/>
<feature type="transmembrane region" description="Helical" evidence="1">
    <location>
        <begin position="54"/>
        <end position="71"/>
    </location>
</feature>
<evidence type="ECO:0000256" key="1">
    <source>
        <dbReference type="SAM" id="Phobius"/>
    </source>
</evidence>
<dbReference type="OrthoDB" id="2386786at2"/>
<organism evidence="2 3">
    <name type="scientific">Salibacterium salarium</name>
    <dbReference type="NCBI Taxonomy" id="284579"/>
    <lineage>
        <taxon>Bacteria</taxon>
        <taxon>Bacillati</taxon>
        <taxon>Bacillota</taxon>
        <taxon>Bacilli</taxon>
        <taxon>Bacillales</taxon>
        <taxon>Bacillaceae</taxon>
    </lineage>
</organism>